<organism evidence="2 3">
    <name type="scientific">Kutzneria chonburiensis</name>
    <dbReference type="NCBI Taxonomy" id="1483604"/>
    <lineage>
        <taxon>Bacteria</taxon>
        <taxon>Bacillati</taxon>
        <taxon>Actinomycetota</taxon>
        <taxon>Actinomycetes</taxon>
        <taxon>Pseudonocardiales</taxon>
        <taxon>Pseudonocardiaceae</taxon>
        <taxon>Kutzneria</taxon>
    </lineage>
</organism>
<evidence type="ECO:0000313" key="3">
    <source>
        <dbReference type="Proteomes" id="UP001589810"/>
    </source>
</evidence>
<dbReference type="Proteomes" id="UP001589810">
    <property type="component" value="Unassembled WGS sequence"/>
</dbReference>
<feature type="compositionally biased region" description="Basic and acidic residues" evidence="1">
    <location>
        <begin position="128"/>
        <end position="138"/>
    </location>
</feature>
<dbReference type="EMBL" id="JBHLUD010000002">
    <property type="protein sequence ID" value="MFC0541923.1"/>
    <property type="molecule type" value="Genomic_DNA"/>
</dbReference>
<proteinExistence type="predicted"/>
<evidence type="ECO:0000256" key="1">
    <source>
        <dbReference type="SAM" id="MobiDB-lite"/>
    </source>
</evidence>
<dbReference type="RefSeq" id="WP_273942040.1">
    <property type="nucleotide sequence ID" value="NZ_CP097263.1"/>
</dbReference>
<gene>
    <name evidence="2" type="ORF">ACFFH7_10555</name>
</gene>
<keyword evidence="3" id="KW-1185">Reference proteome</keyword>
<sequence>MAEEKSAPGQRHAASGLPGVNRRGRITVLRRLFLRRQGKTDGRLRKPDPLFVTERQATPMRRRLLVELDKGLSVVAADHAQRVRSLNEHSRKVTSRTMALTDELSAAANALTSVEASAPDPTAPPEYRPGDERHPDDRVRARRMREHERAVNRARAHHRGVQEALTASLATQADLRARIEQLRTEAASEAAGMRALVMAQQALYDTALLRRHPDAELLRRLLDAGEPDLSTWLGSLSSDDIEEAS</sequence>
<name>A0ABV6MNR1_9PSEU</name>
<accession>A0ABV6MNR1</accession>
<reference evidence="2 3" key="1">
    <citation type="submission" date="2024-09" db="EMBL/GenBank/DDBJ databases">
        <authorList>
            <person name="Sun Q."/>
            <person name="Mori K."/>
        </authorList>
    </citation>
    <scope>NUCLEOTIDE SEQUENCE [LARGE SCALE GENOMIC DNA]</scope>
    <source>
        <strain evidence="2 3">TBRC 1432</strain>
    </source>
</reference>
<feature type="region of interest" description="Disordered" evidence="1">
    <location>
        <begin position="112"/>
        <end position="138"/>
    </location>
</feature>
<comment type="caution">
    <text evidence="2">The sequence shown here is derived from an EMBL/GenBank/DDBJ whole genome shotgun (WGS) entry which is preliminary data.</text>
</comment>
<evidence type="ECO:0000313" key="2">
    <source>
        <dbReference type="EMBL" id="MFC0541923.1"/>
    </source>
</evidence>
<protein>
    <submittedName>
        <fullName evidence="2">Uncharacterized protein</fullName>
    </submittedName>
</protein>